<accession>A0A1G4B5T8</accession>
<evidence type="ECO:0000256" key="1">
    <source>
        <dbReference type="ARBA" id="ARBA00004123"/>
    </source>
</evidence>
<protein>
    <submittedName>
        <fullName evidence="8">Fungal specific transcription factor</fullName>
    </submittedName>
</protein>
<dbReference type="RefSeq" id="XP_022473829.1">
    <property type="nucleotide sequence ID" value="XM_022619625.1"/>
</dbReference>
<dbReference type="GeneID" id="34561135"/>
<gene>
    <name evidence="8" type="ORF">CORC01_07990</name>
</gene>
<evidence type="ECO:0000256" key="4">
    <source>
        <dbReference type="ARBA" id="ARBA00023163"/>
    </source>
</evidence>
<dbReference type="GO" id="GO:0008270">
    <property type="term" value="F:zinc ion binding"/>
    <property type="evidence" value="ECO:0007669"/>
    <property type="project" value="InterPro"/>
</dbReference>
<dbReference type="Pfam" id="PF04082">
    <property type="entry name" value="Fungal_trans"/>
    <property type="match status" value="1"/>
</dbReference>
<dbReference type="OrthoDB" id="3990906at2759"/>
<evidence type="ECO:0000313" key="9">
    <source>
        <dbReference type="Proteomes" id="UP000176998"/>
    </source>
</evidence>
<feature type="region of interest" description="Disordered" evidence="6">
    <location>
        <begin position="228"/>
        <end position="251"/>
    </location>
</feature>
<dbReference type="GO" id="GO:0006351">
    <property type="term" value="P:DNA-templated transcription"/>
    <property type="evidence" value="ECO:0007669"/>
    <property type="project" value="InterPro"/>
</dbReference>
<keyword evidence="3" id="KW-0238">DNA-binding</keyword>
<name>A0A1G4B5T8_9PEZI</name>
<evidence type="ECO:0000256" key="3">
    <source>
        <dbReference type="ARBA" id="ARBA00023125"/>
    </source>
</evidence>
<comment type="subcellular location">
    <subcellularLocation>
        <location evidence="1">Nucleus</location>
    </subcellularLocation>
</comment>
<proteinExistence type="predicted"/>
<evidence type="ECO:0000259" key="7">
    <source>
        <dbReference type="SMART" id="SM00906"/>
    </source>
</evidence>
<evidence type="ECO:0000256" key="6">
    <source>
        <dbReference type="SAM" id="MobiDB-lite"/>
    </source>
</evidence>
<dbReference type="AlphaFoldDB" id="A0A1G4B5T8"/>
<dbReference type="STRING" id="1209926.A0A1G4B5T8"/>
<dbReference type="InterPro" id="IPR051711">
    <property type="entry name" value="Stress_Response_Reg"/>
</dbReference>
<dbReference type="GO" id="GO:0005634">
    <property type="term" value="C:nucleus"/>
    <property type="evidence" value="ECO:0007669"/>
    <property type="project" value="UniProtKB-SubCell"/>
</dbReference>
<dbReference type="CDD" id="cd12148">
    <property type="entry name" value="fungal_TF_MHR"/>
    <property type="match status" value="1"/>
</dbReference>
<evidence type="ECO:0000256" key="5">
    <source>
        <dbReference type="ARBA" id="ARBA00023242"/>
    </source>
</evidence>
<keyword evidence="9" id="KW-1185">Reference proteome</keyword>
<keyword evidence="4" id="KW-0804">Transcription</keyword>
<comment type="caution">
    <text evidence="8">The sequence shown here is derived from an EMBL/GenBank/DDBJ whole genome shotgun (WGS) entry which is preliminary data.</text>
</comment>
<organism evidence="8 9">
    <name type="scientific">Colletotrichum orchidophilum</name>
    <dbReference type="NCBI Taxonomy" id="1209926"/>
    <lineage>
        <taxon>Eukaryota</taxon>
        <taxon>Fungi</taxon>
        <taxon>Dikarya</taxon>
        <taxon>Ascomycota</taxon>
        <taxon>Pezizomycotina</taxon>
        <taxon>Sordariomycetes</taxon>
        <taxon>Hypocreomycetidae</taxon>
        <taxon>Glomerellales</taxon>
        <taxon>Glomerellaceae</taxon>
        <taxon>Colletotrichum</taxon>
    </lineage>
</organism>
<evidence type="ECO:0000256" key="2">
    <source>
        <dbReference type="ARBA" id="ARBA00023015"/>
    </source>
</evidence>
<reference evidence="8 9" key="1">
    <citation type="submission" date="2016-09" db="EMBL/GenBank/DDBJ databases">
        <authorList>
            <person name="Capua I."/>
            <person name="De Benedictis P."/>
            <person name="Joannis T."/>
            <person name="Lombin L.H."/>
            <person name="Cattoli G."/>
        </authorList>
    </citation>
    <scope>NUCLEOTIDE SEQUENCE [LARGE SCALE GENOMIC DNA]</scope>
    <source>
        <strain evidence="8 9">IMI 309357</strain>
    </source>
</reference>
<keyword evidence="5" id="KW-0539">Nucleus</keyword>
<dbReference type="SMART" id="SM00906">
    <property type="entry name" value="Fungal_trans"/>
    <property type="match status" value="1"/>
</dbReference>
<dbReference type="PANTHER" id="PTHR47540:SF6">
    <property type="entry name" value="ZN(II)2CYS6 TRANSCRIPTION FACTOR (EUROFUNG)"/>
    <property type="match status" value="1"/>
</dbReference>
<dbReference type="GO" id="GO:0045944">
    <property type="term" value="P:positive regulation of transcription by RNA polymerase II"/>
    <property type="evidence" value="ECO:0007669"/>
    <property type="project" value="TreeGrafter"/>
</dbReference>
<feature type="domain" description="Xylanolytic transcriptional activator regulatory" evidence="7">
    <location>
        <begin position="477"/>
        <end position="551"/>
    </location>
</feature>
<feature type="compositionally biased region" description="Low complexity" evidence="6">
    <location>
        <begin position="238"/>
        <end position="248"/>
    </location>
</feature>
<dbReference type="GO" id="GO:0043565">
    <property type="term" value="F:sequence-specific DNA binding"/>
    <property type="evidence" value="ECO:0007669"/>
    <property type="project" value="TreeGrafter"/>
</dbReference>
<dbReference type="EMBL" id="MJBS01000066">
    <property type="protein sequence ID" value="OHE96673.1"/>
    <property type="molecule type" value="Genomic_DNA"/>
</dbReference>
<dbReference type="PANTHER" id="PTHR47540">
    <property type="entry name" value="THIAMINE REPRESSIBLE GENES REGULATORY PROTEIN THI5"/>
    <property type="match status" value="1"/>
</dbReference>
<dbReference type="InterPro" id="IPR007219">
    <property type="entry name" value="XnlR_reg_dom"/>
</dbReference>
<evidence type="ECO:0000313" key="8">
    <source>
        <dbReference type="EMBL" id="OHE96673.1"/>
    </source>
</evidence>
<sequence length="876" mass="96334">MLMIHGVTDWQSESNQQSITSTIFSAILQLPLDLPASHNNYTPHLLGPPNVGNKVQKYRLLVGVGLIWRGSRELPQILLPDLDLGCCRWAGRIEDDLQAGVVLPDLFVVAGTVVNYALYVGKPDAAPLERCAPLRWRKSPLVADDGQGVDLAGTLLRMNFVNEIVSKEGAEVERSGLIDSIVRGWVMQEAINGTPMTSSSLDHWRVHCYIDGLLNDIGRLKSQLAHKSASNSTCAPPDDVTTTTTTSHSTDDIGNREVLLAPTCAKGGDNEEPTAAAVAAAGAATATATATATLEVRPWFINANVFRTPILIGEVADAAFSTRFRQVISDPYAPQPRHIFRVNYAPDAELMALVKSSEVAWPTPSRSRFLVEVALKYVVRRHHVVRRSSVMENLEQSIHNPSWGDLMLRSKLWALFAIGELYSTRSIPSEKDFPGMAYFAKASRVLGVLDERPGTDSIEIMLLLSFYSLALNRRYSAFVMSGTAMRMAIVMGLHLNIPESQLRDPGLREHRKRLFWTTYIFDRTWASKLGHPTAIQDSDVGVDLPSELAHGADFEDTAYHVASLRLAALITKTVRSIYGQRTQGEATTLSTRVQQALKDLRAWVEDLPAHLQIDYAGTGPKPTSLHLSFNQCAILATRPILLHILRTQVASWPSTSPAAAMAPETQVPASAITLSEACIRCARHSIRLLTDSWIDGSFATFDYFYTQYLFSALTILAASSLLQGGPEPNESRRSDDREAFEESARFLSQLRDAGNFAAQEYCLHVDVMRAELERFYAKRSIDRLTTEQQASSYDGIPPPPGLGPGPAMTSQVGLGGLPVRAGATTAGMALTEPSLEELLAQPVLDLQFLEVSFYDDLQGLYWPDFSGENWDTWASN</sequence>
<keyword evidence="2" id="KW-0805">Transcription regulation</keyword>
<dbReference type="Proteomes" id="UP000176998">
    <property type="component" value="Unassembled WGS sequence"/>
</dbReference>